<dbReference type="SUPFAM" id="SSF100950">
    <property type="entry name" value="NagB/RpiA/CoA transferase-like"/>
    <property type="match status" value="2"/>
</dbReference>
<dbReference type="Gene3D" id="3.40.1080.10">
    <property type="entry name" value="Glutaconate Coenzyme A-transferase"/>
    <property type="match status" value="2"/>
</dbReference>
<dbReference type="GO" id="GO:0047569">
    <property type="term" value="F:3-oxoadipate CoA-transferase activity"/>
    <property type="evidence" value="ECO:0007669"/>
    <property type="project" value="UniProtKB-EC"/>
</dbReference>
<evidence type="ECO:0000256" key="1">
    <source>
        <dbReference type="ARBA" id="ARBA00001447"/>
    </source>
</evidence>
<dbReference type="PROSITE" id="PS51257">
    <property type="entry name" value="PROKAR_LIPOPROTEIN"/>
    <property type="match status" value="1"/>
</dbReference>
<comment type="similarity">
    <text evidence="3 5">Belongs to the 3-oxoacid CoA-transferase family.</text>
</comment>
<evidence type="ECO:0000256" key="5">
    <source>
        <dbReference type="PIRNR" id="PIRNR000858"/>
    </source>
</evidence>
<dbReference type="UniPathway" id="UPA00157">
    <property type="reaction ID" value="UER00262"/>
</dbReference>
<gene>
    <name evidence="7" type="ORF">CLH62_06155</name>
</gene>
<evidence type="ECO:0000313" key="7">
    <source>
        <dbReference type="EMBL" id="PHQ27156.1"/>
    </source>
</evidence>
<comment type="function">
    <text evidence="5">CoA transferase having broad substrate specificity for short-chain acyl-CoA thioesters with the activity decreasing when the length of the carboxylic acid chain exceeds four carbons.</text>
</comment>
<feature type="active site" description="5-glutamyl coenzyme A thioester intermediate" evidence="6">
    <location>
        <position position="316"/>
    </location>
</feature>
<proteinExistence type="inferred from homology"/>
<comment type="catalytic activity">
    <reaction evidence="5">
        <text>an acyl-CoA + acetate = a carboxylate + acetyl-CoA</text>
        <dbReference type="Rhea" id="RHEA:13381"/>
        <dbReference type="ChEBI" id="CHEBI:29067"/>
        <dbReference type="ChEBI" id="CHEBI:30089"/>
        <dbReference type="ChEBI" id="CHEBI:57288"/>
        <dbReference type="ChEBI" id="CHEBI:58342"/>
        <dbReference type="EC" id="2.8.3.8"/>
    </reaction>
</comment>
<comment type="catalytic activity">
    <reaction evidence="1">
        <text>3-oxoadipate + succinyl-CoA = 3-oxoadipyl-CoA + succinate</text>
        <dbReference type="Rhea" id="RHEA:12048"/>
        <dbReference type="ChEBI" id="CHEBI:15775"/>
        <dbReference type="ChEBI" id="CHEBI:30031"/>
        <dbReference type="ChEBI" id="CHEBI:57292"/>
        <dbReference type="ChEBI" id="CHEBI:57348"/>
        <dbReference type="EC" id="2.8.3.6"/>
    </reaction>
</comment>
<dbReference type="GO" id="GO:0008775">
    <property type="term" value="F:acetate CoA-transferase activity"/>
    <property type="evidence" value="ECO:0007669"/>
    <property type="project" value="UniProtKB-EC"/>
</dbReference>
<protein>
    <recommendedName>
        <fullName evidence="5">Acetate CoA-transferase YdiF</fullName>
        <ecNumber evidence="5">2.8.3.8</ecNumber>
    </recommendedName>
</protein>
<sequence>MRIMTPSEAVALIPSGAFVVPGGFGSCGHPDLFTIAIERLFLDTGQPRNLNLLFASGAGNKRGMGLDKLAHKGLIKSAIGGFWSLCPRLRALGETGDIEAHNWPQGVISKLFGAIASGAPGVYSPVGLHTFVDPRVEGGVFRPGETQPKVSIETFRQNEYLFYPTVRVDIALLRGTTADPQGNISLRGEASKMDALSQAQAARNSGGQVMVQVASLSQAPLHHDEVDIPAHLVDIVVASASGNHPFTYGDNVRPSQLNIEPQTHNPARDRIIRRALNELPIGKFRKKLINFGIGIPSQVGGAMSPEQRASYTASIESGVIGGTPLSGDSFGAAIDPDALLDQSELFTFYDGGGVDKAFLGFAEIDSAGQINVSKFGRHRPGAGGFINIASSAKELIFCGHFMVGGHSPSEVVPVSNCKFVDKVEQVTFNPRTSQAKRIVIITDVGVFEMDPCSGQMTLTEVFGGISPAQLAQHSAIHFCVSRRLTKALA</sequence>
<dbReference type="InterPro" id="IPR014388">
    <property type="entry name" value="3-oxoacid_CoA-transferase"/>
</dbReference>
<dbReference type="EC" id="2.8.3.8" evidence="5"/>
<dbReference type="GO" id="GO:0042952">
    <property type="term" value="P:beta-ketoadipate pathway"/>
    <property type="evidence" value="ECO:0007669"/>
    <property type="project" value="UniProtKB-UniPathway"/>
</dbReference>
<evidence type="ECO:0000313" key="8">
    <source>
        <dbReference type="Proteomes" id="UP000229044"/>
    </source>
</evidence>
<evidence type="ECO:0000256" key="3">
    <source>
        <dbReference type="ARBA" id="ARBA00007154"/>
    </source>
</evidence>
<dbReference type="InterPro" id="IPR037171">
    <property type="entry name" value="NagB/RpiA_transferase-like"/>
</dbReference>
<organism evidence="7 8">
    <name type="scientific">Marinobacter guineae</name>
    <dbReference type="NCBI Taxonomy" id="432303"/>
    <lineage>
        <taxon>Bacteria</taxon>
        <taxon>Pseudomonadati</taxon>
        <taxon>Pseudomonadota</taxon>
        <taxon>Gammaproteobacteria</taxon>
        <taxon>Pseudomonadales</taxon>
        <taxon>Marinobacteraceae</taxon>
        <taxon>Marinobacter</taxon>
    </lineage>
</organism>
<dbReference type="PANTHER" id="PTHR43293:SF3">
    <property type="entry name" value="CHOLESTEROL RING-CLEAVING HYDROLASE IPDB SUBUNIT"/>
    <property type="match status" value="1"/>
</dbReference>
<dbReference type="SMART" id="SM00882">
    <property type="entry name" value="CoA_trans"/>
    <property type="match status" value="1"/>
</dbReference>
<reference evidence="7 8" key="1">
    <citation type="submission" date="2017-09" db="EMBL/GenBank/DDBJ databases">
        <title>The draft genome sequences of Marinobacter guineae M3B.</title>
        <authorList>
            <person name="Cao J."/>
        </authorList>
    </citation>
    <scope>NUCLEOTIDE SEQUENCE [LARGE SCALE GENOMIC DNA]</scope>
    <source>
        <strain evidence="7 8">M3B</strain>
    </source>
</reference>
<accession>A0A2G1VK47</accession>
<evidence type="ECO:0000256" key="4">
    <source>
        <dbReference type="ARBA" id="ARBA00022679"/>
    </source>
</evidence>
<dbReference type="EMBL" id="NTFI01000001">
    <property type="protein sequence ID" value="PHQ27156.1"/>
    <property type="molecule type" value="Genomic_DNA"/>
</dbReference>
<dbReference type="RefSeq" id="WP_099617225.1">
    <property type="nucleotide sequence ID" value="NZ_KZ319339.1"/>
</dbReference>
<evidence type="ECO:0000256" key="6">
    <source>
        <dbReference type="PIRSR" id="PIRSR000858-1"/>
    </source>
</evidence>
<comment type="caution">
    <text evidence="7">The sequence shown here is derived from an EMBL/GenBank/DDBJ whole genome shotgun (WGS) entry which is preliminary data.</text>
</comment>
<keyword evidence="8" id="KW-1185">Reference proteome</keyword>
<dbReference type="OrthoDB" id="9805230at2"/>
<keyword evidence="4 5" id="KW-0808">Transferase</keyword>
<evidence type="ECO:0000256" key="2">
    <source>
        <dbReference type="ARBA" id="ARBA00005114"/>
    </source>
</evidence>
<dbReference type="AlphaFoldDB" id="A0A2G1VK47"/>
<comment type="pathway">
    <text evidence="2">Aromatic compound metabolism; beta-ketoadipate pathway; acetyl-CoA and succinyl-CoA from 3-oxoadipate: step 1/2.</text>
</comment>
<dbReference type="GO" id="GO:0046952">
    <property type="term" value="P:ketone body catabolic process"/>
    <property type="evidence" value="ECO:0007669"/>
    <property type="project" value="InterPro"/>
</dbReference>
<name>A0A2G1VK47_9GAMM</name>
<dbReference type="Proteomes" id="UP000229044">
    <property type="component" value="Unassembled WGS sequence"/>
</dbReference>
<dbReference type="Pfam" id="PF01144">
    <property type="entry name" value="CoA_trans"/>
    <property type="match status" value="1"/>
</dbReference>
<dbReference type="InterPro" id="IPR004165">
    <property type="entry name" value="CoA_trans_fam_I"/>
</dbReference>
<dbReference type="PIRSF" id="PIRSF000858">
    <property type="entry name" value="SCOT-t"/>
    <property type="match status" value="1"/>
</dbReference>
<dbReference type="PANTHER" id="PTHR43293">
    <property type="entry name" value="ACETATE COA-TRANSFERASE YDIF"/>
    <property type="match status" value="1"/>
</dbReference>